<protein>
    <recommendedName>
        <fullName evidence="2">Distal membrane-arm assembly complex protein 1-like domain-containing protein</fullName>
    </recommendedName>
</protein>
<keyword evidence="1" id="KW-0472">Membrane</keyword>
<dbReference type="Proteomes" id="UP000029964">
    <property type="component" value="Unassembled WGS sequence"/>
</dbReference>
<evidence type="ECO:0000259" key="2">
    <source>
        <dbReference type="Pfam" id="PF15055"/>
    </source>
</evidence>
<proteinExistence type="predicted"/>
<evidence type="ECO:0000256" key="1">
    <source>
        <dbReference type="SAM" id="Phobius"/>
    </source>
</evidence>
<keyword evidence="4" id="KW-1185">Reference proteome</keyword>
<gene>
    <name evidence="3" type="ORF">ACRE_075820</name>
</gene>
<dbReference type="InterPro" id="IPR053092">
    <property type="entry name" value="Mitochondrial_unc_protein"/>
</dbReference>
<sequence length="96" mass="10609">MGADKIPTLQSLEQPEKLQDVLRRDRGDDCLGCKIVGSGAFLGLAAYSYVSGMSQLEKQRAKIIQSNSMFGMRSRRFGITGISLGLLWMGIWRAVK</sequence>
<keyword evidence="1" id="KW-1133">Transmembrane helix</keyword>
<evidence type="ECO:0000313" key="4">
    <source>
        <dbReference type="Proteomes" id="UP000029964"/>
    </source>
</evidence>
<dbReference type="HOGENOM" id="CLU_159478_0_0_1"/>
<dbReference type="PANTHER" id="PTHR28048:SF1">
    <property type="entry name" value="ACR195WP"/>
    <property type="match status" value="1"/>
</dbReference>
<feature type="transmembrane region" description="Helical" evidence="1">
    <location>
        <begin position="77"/>
        <end position="95"/>
    </location>
</feature>
<dbReference type="AlphaFoldDB" id="A0A086SX63"/>
<feature type="domain" description="Distal membrane-arm assembly complex protein 1-like" evidence="2">
    <location>
        <begin position="29"/>
        <end position="62"/>
    </location>
</feature>
<accession>A0A086SX63</accession>
<dbReference type="InterPro" id="IPR028036">
    <property type="entry name" value="DMAC1-like_dom"/>
</dbReference>
<dbReference type="PANTHER" id="PTHR28048">
    <property type="entry name" value="ACR195WP"/>
    <property type="match status" value="1"/>
</dbReference>
<dbReference type="OrthoDB" id="6604875at2759"/>
<comment type="caution">
    <text evidence="3">The sequence shown here is derived from an EMBL/GenBank/DDBJ whole genome shotgun (WGS) entry which is preliminary data.</text>
</comment>
<keyword evidence="1" id="KW-0812">Transmembrane</keyword>
<organism evidence="3 4">
    <name type="scientific">Hapsidospora chrysogenum (strain ATCC 11550 / CBS 779.69 / DSM 880 / IAM 14645 / JCM 23072 / IMI 49137)</name>
    <name type="common">Acremonium chrysogenum</name>
    <dbReference type="NCBI Taxonomy" id="857340"/>
    <lineage>
        <taxon>Eukaryota</taxon>
        <taxon>Fungi</taxon>
        <taxon>Dikarya</taxon>
        <taxon>Ascomycota</taxon>
        <taxon>Pezizomycotina</taxon>
        <taxon>Sordariomycetes</taxon>
        <taxon>Hypocreomycetidae</taxon>
        <taxon>Hypocreales</taxon>
        <taxon>Bionectriaceae</taxon>
        <taxon>Hapsidospora</taxon>
    </lineage>
</organism>
<dbReference type="EMBL" id="JPKY01000118">
    <property type="protein sequence ID" value="KFH41695.1"/>
    <property type="molecule type" value="Genomic_DNA"/>
</dbReference>
<dbReference type="Pfam" id="PF15055">
    <property type="entry name" value="DMAC1_Dmo2"/>
    <property type="match status" value="1"/>
</dbReference>
<reference evidence="4" key="1">
    <citation type="journal article" date="2014" name="Genome Announc.">
        <title>Genome sequence and annotation of Acremonium chrysogenum, producer of the beta-lactam antibiotic cephalosporin C.</title>
        <authorList>
            <person name="Terfehr D."/>
            <person name="Dahlmann T.A."/>
            <person name="Specht T."/>
            <person name="Zadra I."/>
            <person name="Kuernsteiner H."/>
            <person name="Kueck U."/>
        </authorList>
    </citation>
    <scope>NUCLEOTIDE SEQUENCE [LARGE SCALE GENOMIC DNA]</scope>
    <source>
        <strain evidence="4">ATCC 11550 / CBS 779.69 / DSM 880 / IAM 14645 / JCM 23072 / IMI 49137</strain>
    </source>
</reference>
<evidence type="ECO:0000313" key="3">
    <source>
        <dbReference type="EMBL" id="KFH41695.1"/>
    </source>
</evidence>
<name>A0A086SX63_HAPC1</name>